<dbReference type="PANTHER" id="PTHR30126">
    <property type="entry name" value="HTH-TYPE TRANSCRIPTIONAL REGULATOR"/>
    <property type="match status" value="1"/>
</dbReference>
<dbReference type="PATRIC" id="fig|1231190.3.peg.1351"/>
<dbReference type="InterPro" id="IPR005119">
    <property type="entry name" value="LysR_subst-bd"/>
</dbReference>
<dbReference type="GO" id="GO:0000976">
    <property type="term" value="F:transcription cis-regulatory region binding"/>
    <property type="evidence" value="ECO:0007669"/>
    <property type="project" value="TreeGrafter"/>
</dbReference>
<dbReference type="OrthoDB" id="9808620at2"/>
<dbReference type="Pfam" id="PF03466">
    <property type="entry name" value="LysR_substrate"/>
    <property type="match status" value="1"/>
</dbReference>
<keyword evidence="2" id="KW-0805">Transcription regulation</keyword>
<evidence type="ECO:0000256" key="3">
    <source>
        <dbReference type="ARBA" id="ARBA00023125"/>
    </source>
</evidence>
<dbReference type="InterPro" id="IPR036390">
    <property type="entry name" value="WH_DNA-bd_sf"/>
</dbReference>
<comment type="caution">
    <text evidence="6">The sequence shown here is derived from an EMBL/GenBank/DDBJ whole genome shotgun (WGS) entry which is preliminary data.</text>
</comment>
<dbReference type="SUPFAM" id="SSF53850">
    <property type="entry name" value="Periplasmic binding protein-like II"/>
    <property type="match status" value="1"/>
</dbReference>
<evidence type="ECO:0000256" key="1">
    <source>
        <dbReference type="ARBA" id="ARBA00009437"/>
    </source>
</evidence>
<dbReference type="eggNOG" id="COG0583">
    <property type="taxonomic scope" value="Bacteria"/>
</dbReference>
<dbReference type="SUPFAM" id="SSF46785">
    <property type="entry name" value="Winged helix' DNA-binding domain"/>
    <property type="match status" value="1"/>
</dbReference>
<keyword evidence="3" id="KW-0238">DNA-binding</keyword>
<dbReference type="InterPro" id="IPR000847">
    <property type="entry name" value="LysR_HTH_N"/>
</dbReference>
<dbReference type="FunFam" id="1.10.10.10:FF:000001">
    <property type="entry name" value="LysR family transcriptional regulator"/>
    <property type="match status" value="1"/>
</dbReference>
<dbReference type="AlphaFoldDB" id="K2PRH8"/>
<comment type="similarity">
    <text evidence="1">Belongs to the LysR transcriptional regulatory family.</text>
</comment>
<dbReference type="PROSITE" id="PS50931">
    <property type="entry name" value="HTH_LYSR"/>
    <property type="match status" value="1"/>
</dbReference>
<protein>
    <submittedName>
        <fullName evidence="6">Transcriptional regulator protein</fullName>
    </submittedName>
</protein>
<evidence type="ECO:0000256" key="2">
    <source>
        <dbReference type="ARBA" id="ARBA00023015"/>
    </source>
</evidence>
<dbReference type="RefSeq" id="WP_009449844.1">
    <property type="nucleotide sequence ID" value="NZ_AMSI01000003.1"/>
</dbReference>
<evidence type="ECO:0000256" key="4">
    <source>
        <dbReference type="ARBA" id="ARBA00023163"/>
    </source>
</evidence>
<proteinExistence type="inferred from homology"/>
<sequence>MTFEQLQIFVAVAEREHLTQAATAVGRTPSAVSSAIKALEAYYGVQLFHRVGRGIELTSVGRVFLTEARATLARIRSAETMLSELGGLRRGELNIHASQTIASYWLPPVLMRFHQRYPGITLHLSVGNTRMVAEAMIEGIAEVGLVEGAVNEPALAVQRVGRDALAVVVAPGHLWADGHLLGISDLLEGTSWVMREEGSGTRTVFESALAEMGGDPRKLSIAMVFPSNEAVLSAVRAGSCAAAISMSAAGPLVEQGFLKIAGIRLGARDFSLLRHRERRQSAASIALEEMCVEAGNVFQSSAGPHIFPRP</sequence>
<evidence type="ECO:0000259" key="5">
    <source>
        <dbReference type="PROSITE" id="PS50931"/>
    </source>
</evidence>
<dbReference type="Proteomes" id="UP000007374">
    <property type="component" value="Unassembled WGS sequence"/>
</dbReference>
<dbReference type="STRING" id="721133.SAMN05216176_10121"/>
<dbReference type="EMBL" id="AMSI01000003">
    <property type="protein sequence ID" value="EKF43642.1"/>
    <property type="molecule type" value="Genomic_DNA"/>
</dbReference>
<dbReference type="InterPro" id="IPR036388">
    <property type="entry name" value="WH-like_DNA-bd_sf"/>
</dbReference>
<gene>
    <name evidence="6" type="ORF">NA8A_06403</name>
</gene>
<dbReference type="Gene3D" id="1.10.10.10">
    <property type="entry name" value="Winged helix-like DNA-binding domain superfamily/Winged helix DNA-binding domain"/>
    <property type="match status" value="1"/>
</dbReference>
<feature type="domain" description="HTH lysR-type" evidence="5">
    <location>
        <begin position="1"/>
        <end position="58"/>
    </location>
</feature>
<evidence type="ECO:0000313" key="7">
    <source>
        <dbReference type="Proteomes" id="UP000007374"/>
    </source>
</evidence>
<dbReference type="Pfam" id="PF00126">
    <property type="entry name" value="HTH_1"/>
    <property type="match status" value="1"/>
</dbReference>
<organism evidence="6 7">
    <name type="scientific">Nitratireductor indicus C115</name>
    <dbReference type="NCBI Taxonomy" id="1231190"/>
    <lineage>
        <taxon>Bacteria</taxon>
        <taxon>Pseudomonadati</taxon>
        <taxon>Pseudomonadota</taxon>
        <taxon>Alphaproteobacteria</taxon>
        <taxon>Hyphomicrobiales</taxon>
        <taxon>Phyllobacteriaceae</taxon>
        <taxon>Nitratireductor</taxon>
    </lineage>
</organism>
<dbReference type="CDD" id="cd08420">
    <property type="entry name" value="PBP2_CysL_like"/>
    <property type="match status" value="1"/>
</dbReference>
<dbReference type="GO" id="GO:0003700">
    <property type="term" value="F:DNA-binding transcription factor activity"/>
    <property type="evidence" value="ECO:0007669"/>
    <property type="project" value="InterPro"/>
</dbReference>
<reference evidence="6 7" key="1">
    <citation type="journal article" date="2012" name="J. Bacteriol.">
        <title>Genome Sequence of Nitratireductor indicus Type Strain C115.</title>
        <authorList>
            <person name="Lai Q."/>
            <person name="Li G."/>
            <person name="Yu Z."/>
            <person name="Shao Z."/>
        </authorList>
    </citation>
    <scope>NUCLEOTIDE SEQUENCE [LARGE SCALE GENOMIC DNA]</scope>
    <source>
        <strain evidence="6 7">C115</strain>
    </source>
</reference>
<name>K2PRH8_9HYPH</name>
<evidence type="ECO:0000313" key="6">
    <source>
        <dbReference type="EMBL" id="EKF43642.1"/>
    </source>
</evidence>
<dbReference type="PANTHER" id="PTHR30126:SF39">
    <property type="entry name" value="HTH-TYPE TRANSCRIPTIONAL REGULATOR CYSL"/>
    <property type="match status" value="1"/>
</dbReference>
<keyword evidence="4" id="KW-0804">Transcription</keyword>
<keyword evidence="7" id="KW-1185">Reference proteome</keyword>
<dbReference type="Gene3D" id="3.40.190.290">
    <property type="match status" value="1"/>
</dbReference>
<accession>K2PRH8</accession>